<dbReference type="InterPro" id="IPR042094">
    <property type="entry name" value="T2SS_GspF_sf"/>
</dbReference>
<feature type="transmembrane region" description="Helical" evidence="7">
    <location>
        <begin position="201"/>
        <end position="219"/>
    </location>
</feature>
<dbReference type="EMBL" id="SJPM01000003">
    <property type="protein sequence ID" value="TWT98698.1"/>
    <property type="molecule type" value="Genomic_DNA"/>
</dbReference>
<dbReference type="GO" id="GO:0005886">
    <property type="term" value="C:plasma membrane"/>
    <property type="evidence" value="ECO:0007669"/>
    <property type="project" value="UniProtKB-SubCell"/>
</dbReference>
<gene>
    <name evidence="9" type="primary">epsF_1</name>
    <name evidence="9" type="ORF">Pla100_18630</name>
</gene>
<evidence type="ECO:0000256" key="3">
    <source>
        <dbReference type="ARBA" id="ARBA00022475"/>
    </source>
</evidence>
<comment type="caution">
    <text evidence="9">The sequence shown here is derived from an EMBL/GenBank/DDBJ whole genome shotgun (WGS) entry which is preliminary data.</text>
</comment>
<keyword evidence="4 7" id="KW-0812">Transmembrane</keyword>
<proteinExistence type="inferred from homology"/>
<feature type="transmembrane region" description="Helical" evidence="7">
    <location>
        <begin position="354"/>
        <end position="375"/>
    </location>
</feature>
<evidence type="ECO:0000256" key="7">
    <source>
        <dbReference type="SAM" id="Phobius"/>
    </source>
</evidence>
<dbReference type="AlphaFoldDB" id="A0A5C6AHB9"/>
<evidence type="ECO:0000259" key="8">
    <source>
        <dbReference type="Pfam" id="PF00482"/>
    </source>
</evidence>
<dbReference type="PANTHER" id="PTHR30012:SF0">
    <property type="entry name" value="TYPE II SECRETION SYSTEM PROTEIN F-RELATED"/>
    <property type="match status" value="1"/>
</dbReference>
<feature type="transmembrane region" description="Helical" evidence="7">
    <location>
        <begin position="144"/>
        <end position="170"/>
    </location>
</feature>
<sequence length="381" mass="41501">MFNANTYHGFSATNASAINPPAVANRKTRTVNDLFGSRKPSGAAVLLTLNQLAVMTQNGVEIAEALESVAEHCTQPRLAEALRSIHRSVSGGSTFAAAIESQREFFPASLPAILSAAEATGDIPSAISRVVEQMRAQLQMRATVIGAMIYPVILISASFFVFAALILGVLPQFQKVFDSLGKPIPTSTAYLLGTGDFCREHVWLILSGIVAAVGLVWHFRSHSVLREPFFGMLMHFPIVRSAYRPLTTGRTYRTLASMILGGVPLLESVRLTRRATVDPNWNELLAQMEQNLIEGKNPSEVLRHTTWLPAEAAQMMATGQRTGRIGEVLDDMGKYYEEEASRLLKRIIVAVEPVIILAMGVMVSGIVLSVLLPMLDVTSVR</sequence>
<dbReference type="Gene3D" id="1.20.81.30">
    <property type="entry name" value="Type II secretion system (T2SS), domain F"/>
    <property type="match status" value="2"/>
</dbReference>
<feature type="domain" description="Type II secretion system protein GspF" evidence="8">
    <location>
        <begin position="252"/>
        <end position="373"/>
    </location>
</feature>
<dbReference type="PANTHER" id="PTHR30012">
    <property type="entry name" value="GENERAL SECRETION PATHWAY PROTEIN"/>
    <property type="match status" value="1"/>
</dbReference>
<dbReference type="PRINTS" id="PR00812">
    <property type="entry name" value="BCTERIALGSPF"/>
</dbReference>
<dbReference type="InterPro" id="IPR003004">
    <property type="entry name" value="GspF/PilC"/>
</dbReference>
<feature type="domain" description="Type II secretion system protein GspF" evidence="8">
    <location>
        <begin position="49"/>
        <end position="171"/>
    </location>
</feature>
<accession>A0A5C6AHB9</accession>
<comment type="similarity">
    <text evidence="2">Belongs to the GSP F family.</text>
</comment>
<keyword evidence="5 7" id="KW-1133">Transmembrane helix</keyword>
<organism evidence="9 10">
    <name type="scientific">Neorhodopirellula pilleata</name>
    <dbReference type="NCBI Taxonomy" id="2714738"/>
    <lineage>
        <taxon>Bacteria</taxon>
        <taxon>Pseudomonadati</taxon>
        <taxon>Planctomycetota</taxon>
        <taxon>Planctomycetia</taxon>
        <taxon>Pirellulales</taxon>
        <taxon>Pirellulaceae</taxon>
        <taxon>Neorhodopirellula</taxon>
    </lineage>
</organism>
<dbReference type="Pfam" id="PF00482">
    <property type="entry name" value="T2SSF"/>
    <property type="match status" value="2"/>
</dbReference>
<evidence type="ECO:0000256" key="2">
    <source>
        <dbReference type="ARBA" id="ARBA00005745"/>
    </source>
</evidence>
<reference evidence="9 10" key="1">
    <citation type="submission" date="2019-02" db="EMBL/GenBank/DDBJ databases">
        <title>Deep-cultivation of Planctomycetes and their phenomic and genomic characterization uncovers novel biology.</title>
        <authorList>
            <person name="Wiegand S."/>
            <person name="Jogler M."/>
            <person name="Boedeker C."/>
            <person name="Pinto D."/>
            <person name="Vollmers J."/>
            <person name="Rivas-Marin E."/>
            <person name="Kohn T."/>
            <person name="Peeters S.H."/>
            <person name="Heuer A."/>
            <person name="Rast P."/>
            <person name="Oberbeckmann S."/>
            <person name="Bunk B."/>
            <person name="Jeske O."/>
            <person name="Meyerdierks A."/>
            <person name="Storesund J.E."/>
            <person name="Kallscheuer N."/>
            <person name="Luecker S."/>
            <person name="Lage O.M."/>
            <person name="Pohl T."/>
            <person name="Merkel B.J."/>
            <person name="Hornburger P."/>
            <person name="Mueller R.-W."/>
            <person name="Bruemmer F."/>
            <person name="Labrenz M."/>
            <person name="Spormann A.M."/>
            <person name="Op Den Camp H."/>
            <person name="Overmann J."/>
            <person name="Amann R."/>
            <person name="Jetten M.S.M."/>
            <person name="Mascher T."/>
            <person name="Medema M.H."/>
            <person name="Devos D.P."/>
            <person name="Kaster A.-K."/>
            <person name="Ovreas L."/>
            <person name="Rohde M."/>
            <person name="Galperin M.Y."/>
            <person name="Jogler C."/>
        </authorList>
    </citation>
    <scope>NUCLEOTIDE SEQUENCE [LARGE SCALE GENOMIC DNA]</scope>
    <source>
        <strain evidence="9 10">Pla100</strain>
    </source>
</reference>
<dbReference type="InterPro" id="IPR018076">
    <property type="entry name" value="T2SS_GspF_dom"/>
</dbReference>
<dbReference type="OrthoDB" id="249715at2"/>
<evidence type="ECO:0000256" key="4">
    <source>
        <dbReference type="ARBA" id="ARBA00022692"/>
    </source>
</evidence>
<evidence type="ECO:0000313" key="10">
    <source>
        <dbReference type="Proteomes" id="UP000316213"/>
    </source>
</evidence>
<comment type="subcellular location">
    <subcellularLocation>
        <location evidence="1">Cell membrane</location>
        <topology evidence="1">Multi-pass membrane protein</topology>
    </subcellularLocation>
</comment>
<keyword evidence="6 7" id="KW-0472">Membrane</keyword>
<keyword evidence="10" id="KW-1185">Reference proteome</keyword>
<name>A0A5C6AHB9_9BACT</name>
<keyword evidence="3" id="KW-1003">Cell membrane</keyword>
<dbReference type="RefSeq" id="WP_146577401.1">
    <property type="nucleotide sequence ID" value="NZ_SJPM01000003.1"/>
</dbReference>
<evidence type="ECO:0000313" key="9">
    <source>
        <dbReference type="EMBL" id="TWT98698.1"/>
    </source>
</evidence>
<evidence type="ECO:0000256" key="5">
    <source>
        <dbReference type="ARBA" id="ARBA00022989"/>
    </source>
</evidence>
<dbReference type="Proteomes" id="UP000316213">
    <property type="component" value="Unassembled WGS sequence"/>
</dbReference>
<evidence type="ECO:0000256" key="1">
    <source>
        <dbReference type="ARBA" id="ARBA00004651"/>
    </source>
</evidence>
<evidence type="ECO:0000256" key="6">
    <source>
        <dbReference type="ARBA" id="ARBA00023136"/>
    </source>
</evidence>
<protein>
    <submittedName>
        <fullName evidence="9">Type II secretion system protein F</fullName>
    </submittedName>
</protein>